<protein>
    <submittedName>
        <fullName evidence="1">Mediator of RNA polymerase II transcription subunit 33A</fullName>
    </submittedName>
</protein>
<dbReference type="WBParaSite" id="SSLN_0000163301-mRNA-1">
    <property type="protein sequence ID" value="SSLN_0000163301-mRNA-1"/>
    <property type="gene ID" value="SSLN_0000163301"/>
</dbReference>
<dbReference type="AlphaFoldDB" id="A0A183SBH6"/>
<evidence type="ECO:0000313" key="1">
    <source>
        <dbReference type="WBParaSite" id="SSLN_0000163301-mRNA-1"/>
    </source>
</evidence>
<organism evidence="1">
    <name type="scientific">Schistocephalus solidus</name>
    <name type="common">Tapeworm</name>
    <dbReference type="NCBI Taxonomy" id="70667"/>
    <lineage>
        <taxon>Eukaryota</taxon>
        <taxon>Metazoa</taxon>
        <taxon>Spiralia</taxon>
        <taxon>Lophotrochozoa</taxon>
        <taxon>Platyhelminthes</taxon>
        <taxon>Cestoda</taxon>
        <taxon>Eucestoda</taxon>
        <taxon>Diphyllobothriidea</taxon>
        <taxon>Diphyllobothriidae</taxon>
        <taxon>Schistocephalus</taxon>
    </lineage>
</organism>
<reference evidence="1" key="1">
    <citation type="submission" date="2016-06" db="UniProtKB">
        <authorList>
            <consortium name="WormBaseParasite"/>
        </authorList>
    </citation>
    <scope>IDENTIFICATION</scope>
</reference>
<accession>A0A183SBH6</accession>
<proteinExistence type="predicted"/>
<name>A0A183SBH6_SCHSO</name>
<sequence>LLPPPPPSPSLPPPPPSAMGTLSLTVLIASAHSPHASAWSITCVSIVQRLVNQCLEHQHTTEIIASTNLAHSLIAWAYSVTCASMTADITAMPTTPKLHTQHLLQPFLPLLPPPIP</sequence>